<evidence type="ECO:0000313" key="3">
    <source>
        <dbReference type="Proteomes" id="UP000830116"/>
    </source>
</evidence>
<dbReference type="EMBL" id="CP093442">
    <property type="protein sequence ID" value="UOF01494.1"/>
    <property type="molecule type" value="Genomic_DNA"/>
</dbReference>
<reference evidence="2" key="1">
    <citation type="submission" date="2022-03" db="EMBL/GenBank/DDBJ databases">
        <title>Genome Identification and Characterization of new species Bdellovibrio reynosense LBG001 sp. nov. from a Mexico soil sample.</title>
        <authorList>
            <person name="Camilli A."/>
            <person name="Ajao Y."/>
            <person name="Guo X."/>
        </authorList>
    </citation>
    <scope>NUCLEOTIDE SEQUENCE</scope>
    <source>
        <strain evidence="2">LBG001</strain>
    </source>
</reference>
<keyword evidence="3" id="KW-1185">Reference proteome</keyword>
<feature type="transmembrane region" description="Helical" evidence="1">
    <location>
        <begin position="6"/>
        <end position="25"/>
    </location>
</feature>
<keyword evidence="1" id="KW-0812">Transmembrane</keyword>
<evidence type="ECO:0000256" key="1">
    <source>
        <dbReference type="SAM" id="Phobius"/>
    </source>
</evidence>
<gene>
    <name evidence="2" type="ORF">MNR06_00820</name>
</gene>
<organism evidence="2 3">
    <name type="scientific">Bdellovibrio reynosensis</name>
    <dbReference type="NCBI Taxonomy" id="2835041"/>
    <lineage>
        <taxon>Bacteria</taxon>
        <taxon>Pseudomonadati</taxon>
        <taxon>Bdellovibrionota</taxon>
        <taxon>Bdellovibrionia</taxon>
        <taxon>Bdellovibrionales</taxon>
        <taxon>Pseudobdellovibrionaceae</taxon>
        <taxon>Bdellovibrio</taxon>
    </lineage>
</organism>
<keyword evidence="1" id="KW-0472">Membrane</keyword>
<proteinExistence type="predicted"/>
<evidence type="ECO:0008006" key="4">
    <source>
        <dbReference type="Google" id="ProtNLM"/>
    </source>
</evidence>
<name>A0ABY4C9S9_9BACT</name>
<accession>A0ABY4C9S9</accession>
<dbReference type="Proteomes" id="UP000830116">
    <property type="component" value="Chromosome"/>
</dbReference>
<sequence length="159" mass="17949">MSEFISWATIVGGFSGLLSFIYVVYEKITNGPKIVSDVTSAKVYEIAPSESDQRYRYDFYLEVDIGNIGTKLTSLIKPKLALEEIETEFFLRFPGDDPLSYGKPSVALDPGYANTYSFNCMYYCESKIELASLQGIFEVKQIKGKSIQHTVCFKNINRS</sequence>
<protein>
    <recommendedName>
        <fullName evidence="4">Cytochrome oxidase subunit II copper A binding domain-containing protein</fullName>
    </recommendedName>
</protein>
<keyword evidence="1" id="KW-1133">Transmembrane helix</keyword>
<evidence type="ECO:0000313" key="2">
    <source>
        <dbReference type="EMBL" id="UOF01494.1"/>
    </source>
</evidence>
<dbReference type="RefSeq" id="WP_243537934.1">
    <property type="nucleotide sequence ID" value="NZ_CP093442.1"/>
</dbReference>